<evidence type="ECO:0000259" key="1">
    <source>
        <dbReference type="SMART" id="SM00460"/>
    </source>
</evidence>
<evidence type="ECO:0000313" key="3">
    <source>
        <dbReference type="Proteomes" id="UP000310314"/>
    </source>
</evidence>
<gene>
    <name evidence="2" type="ORF">FEE95_21000</name>
</gene>
<comment type="caution">
    <text evidence="2">The sequence shown here is derived from an EMBL/GenBank/DDBJ whole genome shotgun (WGS) entry which is preliminary data.</text>
</comment>
<protein>
    <recommendedName>
        <fullName evidence="1">Transglutaminase-like domain-containing protein</fullName>
    </recommendedName>
</protein>
<organism evidence="2 3">
    <name type="scientific">Maribacter algarum</name>
    <name type="common">ex Zhang et al. 2020</name>
    <dbReference type="NCBI Taxonomy" id="2578118"/>
    <lineage>
        <taxon>Bacteria</taxon>
        <taxon>Pseudomonadati</taxon>
        <taxon>Bacteroidota</taxon>
        <taxon>Flavobacteriia</taxon>
        <taxon>Flavobacteriales</taxon>
        <taxon>Flavobacteriaceae</taxon>
        <taxon>Maribacter</taxon>
    </lineage>
</organism>
<keyword evidence="3" id="KW-1185">Reference proteome</keyword>
<dbReference type="InterPro" id="IPR052557">
    <property type="entry name" value="CAP/Cytokinesis_protein"/>
</dbReference>
<dbReference type="PANTHER" id="PTHR46333:SF2">
    <property type="entry name" value="CYTOKINESIS PROTEIN 3"/>
    <property type="match status" value="1"/>
</dbReference>
<dbReference type="SUPFAM" id="SSF54001">
    <property type="entry name" value="Cysteine proteinases"/>
    <property type="match status" value="1"/>
</dbReference>
<dbReference type="GO" id="GO:0005737">
    <property type="term" value="C:cytoplasm"/>
    <property type="evidence" value="ECO:0007669"/>
    <property type="project" value="TreeGrafter"/>
</dbReference>
<accession>A0A5S3PG24</accession>
<dbReference type="AlphaFoldDB" id="A0A5S3PG24"/>
<dbReference type="RefSeq" id="WP_138660012.1">
    <property type="nucleotide sequence ID" value="NZ_VATY01000006.1"/>
</dbReference>
<dbReference type="OrthoDB" id="9788327at2"/>
<dbReference type="Gene3D" id="3.10.620.30">
    <property type="match status" value="1"/>
</dbReference>
<reference evidence="2 3" key="1">
    <citation type="submission" date="2019-05" db="EMBL/GenBank/DDBJ databases">
        <authorList>
            <person name="Zhang J.-Y."/>
            <person name="Feg X."/>
            <person name="Du Z.-J."/>
        </authorList>
    </citation>
    <scope>NUCLEOTIDE SEQUENCE [LARGE SCALE GENOMIC DNA]</scope>
    <source>
        <strain evidence="2 3">RZ26</strain>
    </source>
</reference>
<dbReference type="InterPro" id="IPR038765">
    <property type="entry name" value="Papain-like_cys_pep_sf"/>
</dbReference>
<name>A0A5S3PG24_9FLAO</name>
<dbReference type="EMBL" id="VATY01000006">
    <property type="protein sequence ID" value="TMM52169.1"/>
    <property type="molecule type" value="Genomic_DNA"/>
</dbReference>
<dbReference type="InterPro" id="IPR002931">
    <property type="entry name" value="Transglutaminase-like"/>
</dbReference>
<dbReference type="Pfam" id="PF01841">
    <property type="entry name" value="Transglut_core"/>
    <property type="match status" value="1"/>
</dbReference>
<dbReference type="PANTHER" id="PTHR46333">
    <property type="entry name" value="CYTOKINESIS PROTEIN 3"/>
    <property type="match status" value="1"/>
</dbReference>
<proteinExistence type="predicted"/>
<sequence>MLIVKRIVLLLLFYSGSVIYAQDYQKVDEIVSKYPNRFSSAAKLANQISNDFKTDSDKARAVFFWIADNVEYDSKEYGKFTYEYADKEEYLRKQKKYDDRLSKRVISKGIAVCEGYSTLFSEVCTELGIYSKVVSGVSKTTFKDIGKRFYPDHAWNIVEIDKKQYLVDVTWGAGTYGNGGYRKGLDNSFYLTPPDVFIKRHYPLKYEDALLKYKISKESFLNAPLVYETDFSLISPMEGIIQKSQETVKFSFGCKSGTYTVDYDIDRKQNPLGDLKCIDYKLEFEIELKNIKRAKELTLYFDYKQVAMFRLK</sequence>
<evidence type="ECO:0000313" key="2">
    <source>
        <dbReference type="EMBL" id="TMM52169.1"/>
    </source>
</evidence>
<dbReference type="SMART" id="SM00460">
    <property type="entry name" value="TGc"/>
    <property type="match status" value="1"/>
</dbReference>
<feature type="domain" description="Transglutaminase-like" evidence="1">
    <location>
        <begin position="105"/>
        <end position="171"/>
    </location>
</feature>
<dbReference type="Proteomes" id="UP000310314">
    <property type="component" value="Unassembled WGS sequence"/>
</dbReference>